<dbReference type="PANTHER" id="PTHR43047:SF63">
    <property type="entry name" value="HISTIDINE KINASE"/>
    <property type="match status" value="1"/>
</dbReference>
<dbReference type="InterPro" id="IPR001789">
    <property type="entry name" value="Sig_transdc_resp-reg_receiver"/>
</dbReference>
<dbReference type="PANTHER" id="PTHR43047">
    <property type="entry name" value="TWO-COMPONENT HISTIDINE PROTEIN KINASE"/>
    <property type="match status" value="1"/>
</dbReference>
<dbReference type="CDD" id="cd00082">
    <property type="entry name" value="HisKA"/>
    <property type="match status" value="1"/>
</dbReference>
<organism evidence="10 11">
    <name type="scientific">Pseudanabaena yagii GIHE-NHR1</name>
    <dbReference type="NCBI Taxonomy" id="2722753"/>
    <lineage>
        <taxon>Bacteria</taxon>
        <taxon>Bacillati</taxon>
        <taxon>Cyanobacteriota</taxon>
        <taxon>Cyanophyceae</taxon>
        <taxon>Pseudanabaenales</taxon>
        <taxon>Pseudanabaenaceae</taxon>
        <taxon>Pseudanabaena</taxon>
        <taxon>Pseudanabaena yagii</taxon>
    </lineage>
</organism>
<dbReference type="SMART" id="SM00388">
    <property type="entry name" value="HisKA"/>
    <property type="match status" value="1"/>
</dbReference>
<dbReference type="SUPFAM" id="SSF47384">
    <property type="entry name" value="Homodimeric domain of signal transducing histidine kinase"/>
    <property type="match status" value="1"/>
</dbReference>
<feature type="modified residue" description="4-aspartylphosphate" evidence="7">
    <location>
        <position position="54"/>
    </location>
</feature>
<accession>A0ABX1LQ55</accession>
<dbReference type="EMBL" id="JAAVJL010000001">
    <property type="protein sequence ID" value="NMF58237.1"/>
    <property type="molecule type" value="Genomic_DNA"/>
</dbReference>
<evidence type="ECO:0000313" key="11">
    <source>
        <dbReference type="Proteomes" id="UP000738376"/>
    </source>
</evidence>
<dbReference type="InterPro" id="IPR005467">
    <property type="entry name" value="His_kinase_dom"/>
</dbReference>
<dbReference type="Proteomes" id="UP000738376">
    <property type="component" value="Unassembled WGS sequence"/>
</dbReference>
<dbReference type="SMART" id="SM00387">
    <property type="entry name" value="HATPase_c"/>
    <property type="match status" value="1"/>
</dbReference>
<dbReference type="GO" id="GO:0016301">
    <property type="term" value="F:kinase activity"/>
    <property type="evidence" value="ECO:0007669"/>
    <property type="project" value="UniProtKB-KW"/>
</dbReference>
<dbReference type="PRINTS" id="PR00344">
    <property type="entry name" value="BCTRLSENSOR"/>
</dbReference>
<evidence type="ECO:0000256" key="1">
    <source>
        <dbReference type="ARBA" id="ARBA00000085"/>
    </source>
</evidence>
<evidence type="ECO:0000256" key="2">
    <source>
        <dbReference type="ARBA" id="ARBA00012438"/>
    </source>
</evidence>
<evidence type="ECO:0000256" key="3">
    <source>
        <dbReference type="ARBA" id="ARBA00022553"/>
    </source>
</evidence>
<dbReference type="Gene3D" id="3.40.50.2300">
    <property type="match status" value="1"/>
</dbReference>
<dbReference type="InterPro" id="IPR003594">
    <property type="entry name" value="HATPase_dom"/>
</dbReference>
<evidence type="ECO:0000256" key="6">
    <source>
        <dbReference type="ARBA" id="ARBA00023012"/>
    </source>
</evidence>
<dbReference type="EC" id="2.7.13.3" evidence="2"/>
<keyword evidence="11" id="KW-1185">Reference proteome</keyword>
<keyword evidence="5 10" id="KW-0418">Kinase</keyword>
<dbReference type="Pfam" id="PF00512">
    <property type="entry name" value="HisKA"/>
    <property type="match status" value="1"/>
</dbReference>
<dbReference type="InterPro" id="IPR036097">
    <property type="entry name" value="HisK_dim/P_sf"/>
</dbReference>
<dbReference type="InterPro" id="IPR036890">
    <property type="entry name" value="HATPase_C_sf"/>
</dbReference>
<comment type="catalytic activity">
    <reaction evidence="1">
        <text>ATP + protein L-histidine = ADP + protein N-phospho-L-histidine.</text>
        <dbReference type="EC" id="2.7.13.3"/>
    </reaction>
</comment>
<dbReference type="SUPFAM" id="SSF52172">
    <property type="entry name" value="CheY-like"/>
    <property type="match status" value="1"/>
</dbReference>
<comment type="caution">
    <text evidence="10">The sequence shown here is derived from an EMBL/GenBank/DDBJ whole genome shotgun (WGS) entry which is preliminary data.</text>
</comment>
<dbReference type="Gene3D" id="3.30.565.10">
    <property type="entry name" value="Histidine kinase-like ATPase, C-terminal domain"/>
    <property type="match status" value="1"/>
</dbReference>
<feature type="domain" description="Response regulatory" evidence="9">
    <location>
        <begin position="4"/>
        <end position="119"/>
    </location>
</feature>
<protein>
    <recommendedName>
        <fullName evidence="2">histidine kinase</fullName>
        <ecNumber evidence="2">2.7.13.3</ecNumber>
    </recommendedName>
</protein>
<dbReference type="PROSITE" id="PS50110">
    <property type="entry name" value="RESPONSE_REGULATORY"/>
    <property type="match status" value="1"/>
</dbReference>
<keyword evidence="6" id="KW-0902">Two-component regulatory system</keyword>
<evidence type="ECO:0000259" key="9">
    <source>
        <dbReference type="PROSITE" id="PS50110"/>
    </source>
</evidence>
<evidence type="ECO:0000256" key="4">
    <source>
        <dbReference type="ARBA" id="ARBA00022679"/>
    </source>
</evidence>
<dbReference type="InterPro" id="IPR003661">
    <property type="entry name" value="HisK_dim/P_dom"/>
</dbReference>
<keyword evidence="3 7" id="KW-0597">Phosphoprotein</keyword>
<feature type="domain" description="Histidine kinase" evidence="8">
    <location>
        <begin position="140"/>
        <end position="365"/>
    </location>
</feature>
<dbReference type="PROSITE" id="PS50109">
    <property type="entry name" value="HIS_KIN"/>
    <property type="match status" value="1"/>
</dbReference>
<gene>
    <name evidence="10" type="ORF">HC246_09435</name>
</gene>
<evidence type="ECO:0000259" key="8">
    <source>
        <dbReference type="PROSITE" id="PS50109"/>
    </source>
</evidence>
<reference evidence="10 11" key="1">
    <citation type="submission" date="2020-03" db="EMBL/GenBank/DDBJ databases">
        <title>Draft Genome Sequence of 2-Methylisoborneol Producing Pseudanabaena yagii Strain GIHE-NHR1 Isolated from North Han River in South Korea.</title>
        <authorList>
            <person name="Jeong J."/>
        </authorList>
    </citation>
    <scope>NUCLEOTIDE SEQUENCE [LARGE SCALE GENOMIC DNA]</scope>
    <source>
        <strain evidence="10 11">GIHE-NHR1</strain>
    </source>
</reference>
<keyword evidence="4" id="KW-0808">Transferase</keyword>
<proteinExistence type="predicted"/>
<dbReference type="Pfam" id="PF02518">
    <property type="entry name" value="HATPase_c"/>
    <property type="match status" value="1"/>
</dbReference>
<evidence type="ECO:0000256" key="7">
    <source>
        <dbReference type="PROSITE-ProRule" id="PRU00169"/>
    </source>
</evidence>
<dbReference type="InterPro" id="IPR004358">
    <property type="entry name" value="Sig_transdc_His_kin-like_C"/>
</dbReference>
<dbReference type="Pfam" id="PF00072">
    <property type="entry name" value="Response_reg"/>
    <property type="match status" value="1"/>
</dbReference>
<evidence type="ECO:0000313" key="10">
    <source>
        <dbReference type="EMBL" id="NMF58237.1"/>
    </source>
</evidence>
<dbReference type="RefSeq" id="WP_169363164.1">
    <property type="nucleotide sequence ID" value="NZ_JAAVJL010000001.1"/>
</dbReference>
<name>A0ABX1LQ55_9CYAN</name>
<sequence length="379" mass="42496">MSIKVVIVEDERLVARDIANILQDEGYIVCAIASDGLTALKHIIEHSPDLVLLDIRIKGEIDGIDVAQFLQSFYDSPIIYLTAFSDTETLKRAQSTNPAGYVVKPFRREQLLSSITIALSTYTYRKQNSNEYIKHQFLSIISNEIRNPINAILGFSECLKKEMMGAVNAEQIEALQVINDSGNHLLYMINNILDLSMLEAGKLKLQFDLSPITPTCRTALEYIQPELIRKDLQLEVKISEHLPYLMLDERRIFQVLIHLLKNAIKFTPNKGHIKFEVNLSQQAQLEDTSSIQITITDTGVGIAPTAMEQLFQPFSQINNQGSRTSGMGLGLIFVKRIVELHGGQVSANSTVNKGSRFTVTLPCKVPSNPFSYSHDNLFL</sequence>
<dbReference type="InterPro" id="IPR011006">
    <property type="entry name" value="CheY-like_superfamily"/>
</dbReference>
<evidence type="ECO:0000256" key="5">
    <source>
        <dbReference type="ARBA" id="ARBA00022777"/>
    </source>
</evidence>
<dbReference type="CDD" id="cd17534">
    <property type="entry name" value="REC_DC-like"/>
    <property type="match status" value="1"/>
</dbReference>
<dbReference type="SUPFAM" id="SSF55874">
    <property type="entry name" value="ATPase domain of HSP90 chaperone/DNA topoisomerase II/histidine kinase"/>
    <property type="match status" value="1"/>
</dbReference>
<dbReference type="CDD" id="cd16922">
    <property type="entry name" value="HATPase_EvgS-ArcB-TorS-like"/>
    <property type="match status" value="1"/>
</dbReference>
<dbReference type="Gene3D" id="1.10.287.130">
    <property type="match status" value="1"/>
</dbReference>
<dbReference type="SMART" id="SM00448">
    <property type="entry name" value="REC"/>
    <property type="match status" value="1"/>
</dbReference>